<protein>
    <submittedName>
        <fullName evidence="3">Amino acid ABC transporter substrate-binding protein, PAAT family</fullName>
    </submittedName>
</protein>
<dbReference type="RefSeq" id="WP_083943753.1">
    <property type="nucleotide sequence ID" value="NZ_FTMS01000005.1"/>
</dbReference>
<name>A0A1N6R289_9SPIO</name>
<reference evidence="3 4" key="1">
    <citation type="submission" date="2017-01" db="EMBL/GenBank/DDBJ databases">
        <authorList>
            <person name="Mah S.A."/>
            <person name="Swanson W.J."/>
            <person name="Moy G.W."/>
            <person name="Vacquier V.D."/>
        </authorList>
    </citation>
    <scope>NUCLEOTIDE SEQUENCE [LARGE SCALE GENOMIC DNA]</scope>
    <source>
        <strain evidence="3 4">ASpG1</strain>
    </source>
</reference>
<keyword evidence="4" id="KW-1185">Reference proteome</keyword>
<evidence type="ECO:0000313" key="3">
    <source>
        <dbReference type="EMBL" id="SIQ22981.1"/>
    </source>
</evidence>
<organism evidence="3 4">
    <name type="scientific">Alkalispirochaeta americana</name>
    <dbReference type="NCBI Taxonomy" id="159291"/>
    <lineage>
        <taxon>Bacteria</taxon>
        <taxon>Pseudomonadati</taxon>
        <taxon>Spirochaetota</taxon>
        <taxon>Spirochaetia</taxon>
        <taxon>Spirochaetales</taxon>
        <taxon>Spirochaetaceae</taxon>
        <taxon>Alkalispirochaeta</taxon>
    </lineage>
</organism>
<evidence type="ECO:0000259" key="2">
    <source>
        <dbReference type="SMART" id="SM00062"/>
    </source>
</evidence>
<accession>A0A1N6R289</accession>
<dbReference type="OrthoDB" id="370676at2"/>
<gene>
    <name evidence="3" type="ORF">SAMN05920897_105140</name>
</gene>
<evidence type="ECO:0000256" key="1">
    <source>
        <dbReference type="ARBA" id="ARBA00022729"/>
    </source>
</evidence>
<feature type="domain" description="Solute-binding protein family 3/N-terminal" evidence="2">
    <location>
        <begin position="37"/>
        <end position="259"/>
    </location>
</feature>
<dbReference type="Gene3D" id="3.40.190.10">
    <property type="entry name" value="Periplasmic binding protein-like II"/>
    <property type="match status" value="2"/>
</dbReference>
<dbReference type="PANTHER" id="PTHR35936:SF25">
    <property type="entry name" value="ABC TRANSPORTER SUBSTRATE-BINDING PROTEIN"/>
    <property type="match status" value="1"/>
</dbReference>
<sequence length="259" mass="29238">MNRAWPDQRSLFFLKRAGLVLVLSVFLVSSGEALPEHLVLATDVWPPFRLADSSGDLVSGIDLELVREIETRLGIPVVVQRHSWPRALEMLRTGEAHIMTGIAWSAERETYLHYLSPSYTAVSPAFYTLRGSEDILQSYRDLYSLRVGQVRDSVYFEPFNSDTKIEKITVSSERQLLRMLYHGRVSVLVGTIPNLLWDIRQLGMESLVGPAIYQPAHGTDLFIALSRASPAMELRPVLEKILRDIIDEGVVATILEGYR</sequence>
<dbReference type="Pfam" id="PF00497">
    <property type="entry name" value="SBP_bac_3"/>
    <property type="match status" value="1"/>
</dbReference>
<dbReference type="STRING" id="159291.SAMN05920897_105140"/>
<keyword evidence="1" id="KW-0732">Signal</keyword>
<dbReference type="Proteomes" id="UP000186400">
    <property type="component" value="Unassembled WGS sequence"/>
</dbReference>
<proteinExistence type="predicted"/>
<dbReference type="SMART" id="SM00062">
    <property type="entry name" value="PBPb"/>
    <property type="match status" value="1"/>
</dbReference>
<dbReference type="SUPFAM" id="SSF53850">
    <property type="entry name" value="Periplasmic binding protein-like II"/>
    <property type="match status" value="1"/>
</dbReference>
<dbReference type="AlphaFoldDB" id="A0A1N6R289"/>
<evidence type="ECO:0000313" key="4">
    <source>
        <dbReference type="Proteomes" id="UP000186400"/>
    </source>
</evidence>
<dbReference type="EMBL" id="FTMS01000005">
    <property type="protein sequence ID" value="SIQ22981.1"/>
    <property type="molecule type" value="Genomic_DNA"/>
</dbReference>
<dbReference type="PANTHER" id="PTHR35936">
    <property type="entry name" value="MEMBRANE-BOUND LYTIC MUREIN TRANSGLYCOSYLASE F"/>
    <property type="match status" value="1"/>
</dbReference>
<dbReference type="InterPro" id="IPR001638">
    <property type="entry name" value="Solute-binding_3/MltF_N"/>
</dbReference>